<proteinExistence type="predicted"/>
<dbReference type="Gene3D" id="3.40.1580.10">
    <property type="entry name" value="SMI1/KNR4-like"/>
    <property type="match status" value="1"/>
</dbReference>
<evidence type="ECO:0000313" key="2">
    <source>
        <dbReference type="EMBL" id="TRZ37930.1"/>
    </source>
</evidence>
<evidence type="ECO:0000259" key="1">
    <source>
        <dbReference type="Pfam" id="PF09346"/>
    </source>
</evidence>
<dbReference type="InterPro" id="IPR018958">
    <property type="entry name" value="Knr4/Smi1-like_dom"/>
</dbReference>
<organism evidence="2 3">
    <name type="scientific">Niallia circulans</name>
    <name type="common">Bacillus circulans</name>
    <dbReference type="NCBI Taxonomy" id="1397"/>
    <lineage>
        <taxon>Bacteria</taxon>
        <taxon>Bacillati</taxon>
        <taxon>Bacillota</taxon>
        <taxon>Bacilli</taxon>
        <taxon>Bacillales</taxon>
        <taxon>Bacillaceae</taxon>
        <taxon>Niallia</taxon>
    </lineage>
</organism>
<dbReference type="RefSeq" id="WP_268879007.1">
    <property type="nucleotide sequence ID" value="NZ_RIBP01000004.1"/>
</dbReference>
<evidence type="ECO:0000313" key="3">
    <source>
        <dbReference type="Proteomes" id="UP000319837"/>
    </source>
</evidence>
<dbReference type="SUPFAM" id="SSF160631">
    <property type="entry name" value="SMI1/KNR4-like"/>
    <property type="match status" value="1"/>
</dbReference>
<feature type="domain" description="Knr4/Smi1-like" evidence="1">
    <location>
        <begin position="4"/>
        <end position="122"/>
    </location>
</feature>
<dbReference type="AlphaFoldDB" id="A0A553SLR3"/>
<name>A0A553SLR3_NIACI</name>
<comment type="caution">
    <text evidence="2">The sequence shown here is derived from an EMBL/GenBank/DDBJ whole genome shotgun (WGS) entry which is preliminary data.</text>
</comment>
<dbReference type="SUPFAM" id="SSF48371">
    <property type="entry name" value="ARM repeat"/>
    <property type="match status" value="1"/>
</dbReference>
<dbReference type="EMBL" id="RIBP01000004">
    <property type="protein sequence ID" value="TRZ37930.1"/>
    <property type="molecule type" value="Genomic_DNA"/>
</dbReference>
<dbReference type="InterPro" id="IPR037883">
    <property type="entry name" value="Knr4/Smi1-like_sf"/>
</dbReference>
<sequence>MQLAENHFQVKLPIEYIELLKQQNGGSLIYNALPIAFNRYEDDDHLEIDHFLGIKKDKGILETDYYVQEWGINRQKIILISGDGHSWFALDYNNKEVPSVIYIETDEDKITDIYPTFQAMLDHLYLHEWDDDGEFSSIEEGRRLIQSKDIEDIYQGISIFCSYFFDNSIQEEFYGYLKKLFKSENDDVKHEAVGALWRTVEMYEGNVEHIKLLINDLKNDKSPIIQDFLQDIMLMYEISRHQE</sequence>
<accession>A0A553SLR3</accession>
<gene>
    <name evidence="2" type="ORF">CEQ21_21135</name>
</gene>
<dbReference type="Pfam" id="PF09346">
    <property type="entry name" value="SMI1_KNR4"/>
    <property type="match status" value="1"/>
</dbReference>
<reference evidence="3" key="1">
    <citation type="submission" date="2018-10" db="EMBL/GenBank/DDBJ databases">
        <title>FDA dAtabase for Regulatory Grade micrObial Sequences (FDA-ARGOS): Supporting development and validation of Infectious Disease Dx tests.</title>
        <authorList>
            <person name="Minogue T."/>
            <person name="Wolcott M."/>
            <person name="Wasieloski L."/>
            <person name="Aguilar W."/>
            <person name="Moore D."/>
            <person name="Tallon L."/>
            <person name="Sadzewicz L."/>
            <person name="Sengamalay N."/>
            <person name="Ott S."/>
            <person name="Godinez A."/>
            <person name="Nagaraj S."/>
            <person name="Vavikolanu K."/>
            <person name="Vyas G."/>
            <person name="Nadendla S."/>
            <person name="George J."/>
            <person name="Sichtig H."/>
        </authorList>
    </citation>
    <scope>NUCLEOTIDE SEQUENCE [LARGE SCALE GENOMIC DNA]</scope>
    <source>
        <strain evidence="3">FDAARGOS_343</strain>
    </source>
</reference>
<dbReference type="InterPro" id="IPR016024">
    <property type="entry name" value="ARM-type_fold"/>
</dbReference>
<protein>
    <recommendedName>
        <fullName evidence="1">Knr4/Smi1-like domain-containing protein</fullName>
    </recommendedName>
</protein>
<dbReference type="Proteomes" id="UP000319837">
    <property type="component" value="Unassembled WGS sequence"/>
</dbReference>